<dbReference type="Proteomes" id="UP000747542">
    <property type="component" value="Unassembled WGS sequence"/>
</dbReference>
<comment type="subcellular location">
    <subcellularLocation>
        <location evidence="1">Cytoplasm</location>
    </subcellularLocation>
</comment>
<reference evidence="10" key="1">
    <citation type="journal article" date="2021" name="Sci. Adv.">
        <title>The American lobster genome reveals insights on longevity, neural, and immune adaptations.</title>
        <authorList>
            <person name="Polinski J.M."/>
            <person name="Zimin A.V."/>
            <person name="Clark K.F."/>
            <person name="Kohn A.B."/>
            <person name="Sadowski N."/>
            <person name="Timp W."/>
            <person name="Ptitsyn A."/>
            <person name="Khanna P."/>
            <person name="Romanova D.Y."/>
            <person name="Williams P."/>
            <person name="Greenwood S.J."/>
            <person name="Moroz L.L."/>
            <person name="Walt D.R."/>
            <person name="Bodnar A.G."/>
        </authorList>
    </citation>
    <scope>NUCLEOTIDE SEQUENCE</scope>
    <source>
        <strain evidence="10">GMGI-L3</strain>
    </source>
</reference>
<dbReference type="GO" id="GO:0005737">
    <property type="term" value="C:cytoplasm"/>
    <property type="evidence" value="ECO:0007669"/>
    <property type="project" value="UniProtKB-SubCell"/>
</dbReference>
<evidence type="ECO:0000313" key="10">
    <source>
        <dbReference type="EMBL" id="KAG7166290.1"/>
    </source>
</evidence>
<sequence length="482" mass="53631">HLVRHLVDWFQRSERQRHSKSNSTPQSPPPDDDSKSRLRASNPGDTLINCTSVIPKLVEEGKAEVILDTLRAYNQLPYVDKEALVLCLAVVSKQSDQKKLVTDAHSSVRELCTNTHLFFLFIQISKMISKQTGHSGWGRGLRRAVNEWYLSWEPRRLALEVTRHFSAYGWTHRDVIRLAHLKLKELPLGTQVVLHYVFMGLEKTVQEYTGKDNTSELLELMQVLDKDGHPQANLLNPSSESSHALPSKLVERLTHSDVTSGCVTPTQVLMALHSYEHPTRFVGDAGGKIFERKPSKGVAGKIPRAPVRTPSKKNTKVNPQVVDALHTLITASAKVTGHEGAAVTILALTSGGTNPAATTLAFSENTLTEIQVTEGMTLLQLINKFKETVIGEVNVGEALKWAKENEADTVVVLTHKFEQHVIYSATQSLQQLNDANSTHIRLVLCGLGTKHVHPQQTENFLLVLGFDQRTPSIIRAFHECSF</sequence>
<name>A0A8J5JXI7_HOMAM</name>
<organism evidence="10 11">
    <name type="scientific">Homarus americanus</name>
    <name type="common">American lobster</name>
    <dbReference type="NCBI Taxonomy" id="6706"/>
    <lineage>
        <taxon>Eukaryota</taxon>
        <taxon>Metazoa</taxon>
        <taxon>Ecdysozoa</taxon>
        <taxon>Arthropoda</taxon>
        <taxon>Crustacea</taxon>
        <taxon>Multicrustacea</taxon>
        <taxon>Malacostraca</taxon>
        <taxon>Eumalacostraca</taxon>
        <taxon>Eucarida</taxon>
        <taxon>Decapoda</taxon>
        <taxon>Pleocyemata</taxon>
        <taxon>Astacidea</taxon>
        <taxon>Nephropoidea</taxon>
        <taxon>Nephropidae</taxon>
        <taxon>Homarus</taxon>
    </lineage>
</organism>
<evidence type="ECO:0000313" key="11">
    <source>
        <dbReference type="Proteomes" id="UP000747542"/>
    </source>
</evidence>
<evidence type="ECO:0000256" key="1">
    <source>
        <dbReference type="ARBA" id="ARBA00004496"/>
    </source>
</evidence>
<feature type="region of interest" description="Disordered" evidence="7">
    <location>
        <begin position="13"/>
        <end position="44"/>
    </location>
</feature>
<dbReference type="PANTHER" id="PTHR14202">
    <property type="entry name" value="60 KDA RIBONUCLEOPROTEIN SSA/RO"/>
    <property type="match status" value="1"/>
</dbReference>
<dbReference type="EMBL" id="JAHLQT010022636">
    <property type="protein sequence ID" value="KAG7166290.1"/>
    <property type="molecule type" value="Genomic_DNA"/>
</dbReference>
<dbReference type="GO" id="GO:0046872">
    <property type="term" value="F:metal ion binding"/>
    <property type="evidence" value="ECO:0007669"/>
    <property type="project" value="UniProtKB-KW"/>
</dbReference>
<protein>
    <submittedName>
        <fullName evidence="10">60 kDa SS-A/Ro ribonucleoprotein-like</fullName>
    </submittedName>
</protein>
<accession>A0A8J5JXI7</accession>
<feature type="domain" description="RNA-binding protein RO60 vWA" evidence="9">
    <location>
        <begin position="329"/>
        <end position="477"/>
    </location>
</feature>
<evidence type="ECO:0000256" key="4">
    <source>
        <dbReference type="ARBA" id="ARBA00022723"/>
    </source>
</evidence>
<feature type="domain" description="TROVE" evidence="8">
    <location>
        <begin position="59"/>
        <end position="206"/>
    </location>
</feature>
<gene>
    <name evidence="10" type="primary">ro60-L</name>
    <name evidence="10" type="ORF">Hamer_G011119</name>
</gene>
<comment type="similarity">
    <text evidence="2">Belongs to the Ro 60 kDa family.</text>
</comment>
<keyword evidence="6 10" id="KW-0687">Ribonucleoprotein</keyword>
<dbReference type="InterPro" id="IPR008858">
    <property type="entry name" value="TROVE_dom"/>
</dbReference>
<dbReference type="PANTHER" id="PTHR14202:SF0">
    <property type="entry name" value="RNA-BINDING PROTEIN RO60"/>
    <property type="match status" value="1"/>
</dbReference>
<evidence type="ECO:0000259" key="8">
    <source>
        <dbReference type="Pfam" id="PF05731"/>
    </source>
</evidence>
<dbReference type="GO" id="GO:0003723">
    <property type="term" value="F:RNA binding"/>
    <property type="evidence" value="ECO:0007669"/>
    <property type="project" value="UniProtKB-KW"/>
</dbReference>
<dbReference type="InterPro" id="IPR037214">
    <property type="entry name" value="TROVE_dom_sf"/>
</dbReference>
<dbReference type="InterPro" id="IPR056800">
    <property type="entry name" value="vWA_Ro60"/>
</dbReference>
<feature type="non-terminal residue" evidence="10">
    <location>
        <position position="482"/>
    </location>
</feature>
<dbReference type="AlphaFoldDB" id="A0A8J5JXI7"/>
<evidence type="ECO:0000256" key="3">
    <source>
        <dbReference type="ARBA" id="ARBA00022490"/>
    </source>
</evidence>
<dbReference type="SUPFAM" id="SSF140864">
    <property type="entry name" value="TROVE domain-like"/>
    <property type="match status" value="1"/>
</dbReference>
<evidence type="ECO:0000256" key="7">
    <source>
        <dbReference type="SAM" id="MobiDB-lite"/>
    </source>
</evidence>
<evidence type="ECO:0000256" key="2">
    <source>
        <dbReference type="ARBA" id="ARBA00007814"/>
    </source>
</evidence>
<keyword evidence="3" id="KW-0963">Cytoplasm</keyword>
<keyword evidence="4" id="KW-0479">Metal-binding</keyword>
<dbReference type="SUPFAM" id="SSF53300">
    <property type="entry name" value="vWA-like"/>
    <property type="match status" value="1"/>
</dbReference>
<comment type="caution">
    <text evidence="10">The sequence shown here is derived from an EMBL/GenBank/DDBJ whole genome shotgun (WGS) entry which is preliminary data.</text>
</comment>
<dbReference type="Pfam" id="PF25045">
    <property type="entry name" value="vWA_Ro60"/>
    <property type="match status" value="1"/>
</dbReference>
<evidence type="ECO:0000256" key="6">
    <source>
        <dbReference type="ARBA" id="ARBA00023274"/>
    </source>
</evidence>
<evidence type="ECO:0000259" key="9">
    <source>
        <dbReference type="Pfam" id="PF25045"/>
    </source>
</evidence>
<proteinExistence type="inferred from homology"/>
<keyword evidence="11" id="KW-1185">Reference proteome</keyword>
<dbReference type="Pfam" id="PF05731">
    <property type="entry name" value="TROVE"/>
    <property type="match status" value="1"/>
</dbReference>
<dbReference type="InterPro" id="IPR036465">
    <property type="entry name" value="vWFA_dom_sf"/>
</dbReference>
<evidence type="ECO:0000256" key="5">
    <source>
        <dbReference type="ARBA" id="ARBA00022884"/>
    </source>
</evidence>
<dbReference type="GO" id="GO:1990904">
    <property type="term" value="C:ribonucleoprotein complex"/>
    <property type="evidence" value="ECO:0007669"/>
    <property type="project" value="UniProtKB-KW"/>
</dbReference>
<dbReference type="Gene3D" id="3.40.50.410">
    <property type="entry name" value="von Willebrand factor, type A domain"/>
    <property type="match status" value="1"/>
</dbReference>
<keyword evidence="5" id="KW-0694">RNA-binding</keyword>
<dbReference type="InterPro" id="IPR040322">
    <property type="entry name" value="TROVE2"/>
</dbReference>